<sequence>MDARKRRTSLAIQSGNITDEIREEIKESFEMFDSDHDGKISTSEIKNLLTNLGMTPDKSVIDDVIKRLDADENGTVEYDEFEDFITKSGFLKCLPDETDQEMLAAFQVLDADGDGFITKDELIDFMSRFGDKKTESEIMDMIKEADVNKDGRISYTEFTKHMAPNL</sequence>
<dbReference type="InterPro" id="IPR050230">
    <property type="entry name" value="CALM/Myosin/TropC-like"/>
</dbReference>
<dbReference type="PROSITE" id="PS50222">
    <property type="entry name" value="EF_HAND_2"/>
    <property type="match status" value="4"/>
</dbReference>
<dbReference type="InterPro" id="IPR011992">
    <property type="entry name" value="EF-hand-dom_pair"/>
</dbReference>
<dbReference type="SUPFAM" id="SSF47473">
    <property type="entry name" value="EF-hand"/>
    <property type="match status" value="1"/>
</dbReference>
<keyword evidence="6" id="KW-1185">Reference proteome</keyword>
<feature type="domain" description="EF-hand" evidence="4">
    <location>
        <begin position="56"/>
        <end position="91"/>
    </location>
</feature>
<dbReference type="GO" id="GO:0005509">
    <property type="term" value="F:calcium ion binding"/>
    <property type="evidence" value="ECO:0007669"/>
    <property type="project" value="InterPro"/>
</dbReference>
<evidence type="ECO:0000256" key="1">
    <source>
        <dbReference type="ARBA" id="ARBA00022723"/>
    </source>
</evidence>
<keyword evidence="1" id="KW-0479">Metal-binding</keyword>
<keyword evidence="3" id="KW-0106">Calcium</keyword>
<accession>A0A210PEQ5</accession>
<evidence type="ECO:0000256" key="3">
    <source>
        <dbReference type="ARBA" id="ARBA00022837"/>
    </source>
</evidence>
<proteinExistence type="predicted"/>
<dbReference type="FunFam" id="1.10.238.10:FF:000181">
    <property type="entry name" value="CALML5 isoform 1"/>
    <property type="match status" value="1"/>
</dbReference>
<name>A0A210PEQ5_MIZYE</name>
<dbReference type="PROSITE" id="PS00018">
    <property type="entry name" value="EF_HAND_1"/>
    <property type="match status" value="4"/>
</dbReference>
<dbReference type="Gene3D" id="1.10.238.10">
    <property type="entry name" value="EF-hand"/>
    <property type="match status" value="2"/>
</dbReference>
<dbReference type="FunFam" id="1.10.238.10:FF:000336">
    <property type="entry name" value="HLH domain-containing protein"/>
    <property type="match status" value="1"/>
</dbReference>
<dbReference type="OrthoDB" id="26525at2759"/>
<dbReference type="PANTHER" id="PTHR23048">
    <property type="entry name" value="MYOSIN LIGHT CHAIN 1, 3"/>
    <property type="match status" value="1"/>
</dbReference>
<protein>
    <submittedName>
        <fullName evidence="5">Squidulin</fullName>
    </submittedName>
</protein>
<dbReference type="Proteomes" id="UP000242188">
    <property type="component" value="Unassembled WGS sequence"/>
</dbReference>
<evidence type="ECO:0000259" key="4">
    <source>
        <dbReference type="PROSITE" id="PS50222"/>
    </source>
</evidence>
<organism evidence="5 6">
    <name type="scientific">Mizuhopecten yessoensis</name>
    <name type="common">Japanese scallop</name>
    <name type="synonym">Patinopecten yessoensis</name>
    <dbReference type="NCBI Taxonomy" id="6573"/>
    <lineage>
        <taxon>Eukaryota</taxon>
        <taxon>Metazoa</taxon>
        <taxon>Spiralia</taxon>
        <taxon>Lophotrochozoa</taxon>
        <taxon>Mollusca</taxon>
        <taxon>Bivalvia</taxon>
        <taxon>Autobranchia</taxon>
        <taxon>Pteriomorphia</taxon>
        <taxon>Pectinida</taxon>
        <taxon>Pectinoidea</taxon>
        <taxon>Pectinidae</taxon>
        <taxon>Mizuhopecten</taxon>
    </lineage>
</organism>
<dbReference type="GO" id="GO:0016460">
    <property type="term" value="C:myosin II complex"/>
    <property type="evidence" value="ECO:0007669"/>
    <property type="project" value="TreeGrafter"/>
</dbReference>
<feature type="domain" description="EF-hand" evidence="4">
    <location>
        <begin position="20"/>
        <end position="55"/>
    </location>
</feature>
<keyword evidence="2" id="KW-0677">Repeat</keyword>
<gene>
    <name evidence="5" type="ORF">KP79_PYT23561</name>
</gene>
<dbReference type="AlphaFoldDB" id="A0A210PEQ5"/>
<comment type="caution">
    <text evidence="5">The sequence shown here is derived from an EMBL/GenBank/DDBJ whole genome shotgun (WGS) entry which is preliminary data.</text>
</comment>
<dbReference type="STRING" id="6573.A0A210PEQ5"/>
<dbReference type="EMBL" id="NEDP02076746">
    <property type="protein sequence ID" value="OWF34972.1"/>
    <property type="molecule type" value="Genomic_DNA"/>
</dbReference>
<dbReference type="InterPro" id="IPR002048">
    <property type="entry name" value="EF_hand_dom"/>
</dbReference>
<dbReference type="PANTHER" id="PTHR23048:SF0">
    <property type="entry name" value="CALMODULIN LIKE 3"/>
    <property type="match status" value="1"/>
</dbReference>
<feature type="domain" description="EF-hand" evidence="4">
    <location>
        <begin position="133"/>
        <end position="166"/>
    </location>
</feature>
<dbReference type="InterPro" id="IPR018247">
    <property type="entry name" value="EF_Hand_1_Ca_BS"/>
</dbReference>
<feature type="domain" description="EF-hand" evidence="4">
    <location>
        <begin position="97"/>
        <end position="132"/>
    </location>
</feature>
<evidence type="ECO:0000313" key="5">
    <source>
        <dbReference type="EMBL" id="OWF34972.1"/>
    </source>
</evidence>
<reference evidence="5 6" key="1">
    <citation type="journal article" date="2017" name="Nat. Ecol. Evol.">
        <title>Scallop genome provides insights into evolution of bilaterian karyotype and development.</title>
        <authorList>
            <person name="Wang S."/>
            <person name="Zhang J."/>
            <person name="Jiao W."/>
            <person name="Li J."/>
            <person name="Xun X."/>
            <person name="Sun Y."/>
            <person name="Guo X."/>
            <person name="Huan P."/>
            <person name="Dong B."/>
            <person name="Zhang L."/>
            <person name="Hu X."/>
            <person name="Sun X."/>
            <person name="Wang J."/>
            <person name="Zhao C."/>
            <person name="Wang Y."/>
            <person name="Wang D."/>
            <person name="Huang X."/>
            <person name="Wang R."/>
            <person name="Lv J."/>
            <person name="Li Y."/>
            <person name="Zhang Z."/>
            <person name="Liu B."/>
            <person name="Lu W."/>
            <person name="Hui Y."/>
            <person name="Liang J."/>
            <person name="Zhou Z."/>
            <person name="Hou R."/>
            <person name="Li X."/>
            <person name="Liu Y."/>
            <person name="Li H."/>
            <person name="Ning X."/>
            <person name="Lin Y."/>
            <person name="Zhao L."/>
            <person name="Xing Q."/>
            <person name="Dou J."/>
            <person name="Li Y."/>
            <person name="Mao J."/>
            <person name="Guo H."/>
            <person name="Dou H."/>
            <person name="Li T."/>
            <person name="Mu C."/>
            <person name="Jiang W."/>
            <person name="Fu Q."/>
            <person name="Fu X."/>
            <person name="Miao Y."/>
            <person name="Liu J."/>
            <person name="Yu Q."/>
            <person name="Li R."/>
            <person name="Liao H."/>
            <person name="Li X."/>
            <person name="Kong Y."/>
            <person name="Jiang Z."/>
            <person name="Chourrout D."/>
            <person name="Li R."/>
            <person name="Bao Z."/>
        </authorList>
    </citation>
    <scope>NUCLEOTIDE SEQUENCE [LARGE SCALE GENOMIC DNA]</scope>
    <source>
        <strain evidence="5 6">PY_sf001</strain>
    </source>
</reference>
<dbReference type="Pfam" id="PF13499">
    <property type="entry name" value="EF-hand_7"/>
    <property type="match status" value="2"/>
</dbReference>
<evidence type="ECO:0000313" key="6">
    <source>
        <dbReference type="Proteomes" id="UP000242188"/>
    </source>
</evidence>
<evidence type="ECO:0000256" key="2">
    <source>
        <dbReference type="ARBA" id="ARBA00022737"/>
    </source>
</evidence>
<dbReference type="SMART" id="SM00054">
    <property type="entry name" value="EFh"/>
    <property type="match status" value="4"/>
</dbReference>
<dbReference type="CDD" id="cd00051">
    <property type="entry name" value="EFh"/>
    <property type="match status" value="2"/>
</dbReference>